<accession>A0ABW1DD80</accession>
<evidence type="ECO:0000313" key="1">
    <source>
        <dbReference type="EMBL" id="MFC5846732.1"/>
    </source>
</evidence>
<dbReference type="EMBL" id="JBHSOH010000001">
    <property type="protein sequence ID" value="MFC5846732.1"/>
    <property type="molecule type" value="Genomic_DNA"/>
</dbReference>
<sequence length="175" mass="19095">MADDRTYDASLLTALNVESREFALTWTRTLLRDLPEVETGGVPLGPGQPARPRAATWPEFSLTDQQIGAALALDAVLDERPAPPRLYYRPHVTAARLYLGNPNLWRSRAVDGSSESRRDSSEIVGAWLSQGAGLDRMIPADLPLPPFVLPGTDTDAATRDPERPVSVVVRALPGW</sequence>
<keyword evidence="2" id="KW-1185">Reference proteome</keyword>
<gene>
    <name evidence="1" type="ORF">ACFPQ6_00280</name>
</gene>
<protein>
    <submittedName>
        <fullName evidence="1">Uncharacterized protein</fullName>
    </submittedName>
</protein>
<dbReference type="Proteomes" id="UP001595979">
    <property type="component" value="Unassembled WGS sequence"/>
</dbReference>
<name>A0ABW1DD80_9DEIO</name>
<reference evidence="2" key="1">
    <citation type="journal article" date="2019" name="Int. J. Syst. Evol. Microbiol.">
        <title>The Global Catalogue of Microorganisms (GCM) 10K type strain sequencing project: providing services to taxonomists for standard genome sequencing and annotation.</title>
        <authorList>
            <consortium name="The Broad Institute Genomics Platform"/>
            <consortium name="The Broad Institute Genome Sequencing Center for Infectious Disease"/>
            <person name="Wu L."/>
            <person name="Ma J."/>
        </authorList>
    </citation>
    <scope>NUCLEOTIDE SEQUENCE [LARGE SCALE GENOMIC DNA]</scope>
    <source>
        <strain evidence="2">CGMCC 1.15053</strain>
    </source>
</reference>
<organism evidence="1 2">
    <name type="scientific">Deinococcus petrolearius</name>
    <dbReference type="NCBI Taxonomy" id="1751295"/>
    <lineage>
        <taxon>Bacteria</taxon>
        <taxon>Thermotogati</taxon>
        <taxon>Deinococcota</taxon>
        <taxon>Deinococci</taxon>
        <taxon>Deinococcales</taxon>
        <taxon>Deinococcaceae</taxon>
        <taxon>Deinococcus</taxon>
    </lineage>
</organism>
<proteinExistence type="predicted"/>
<evidence type="ECO:0000313" key="2">
    <source>
        <dbReference type="Proteomes" id="UP001595979"/>
    </source>
</evidence>
<comment type="caution">
    <text evidence="1">The sequence shown here is derived from an EMBL/GenBank/DDBJ whole genome shotgun (WGS) entry which is preliminary data.</text>
</comment>
<dbReference type="RefSeq" id="WP_380045037.1">
    <property type="nucleotide sequence ID" value="NZ_JBHSOH010000001.1"/>
</dbReference>